<gene>
    <name evidence="1" type="ORF">J0H12_01170</name>
</gene>
<proteinExistence type="predicted"/>
<dbReference type="AlphaFoldDB" id="A0A8J7TSN1"/>
<organism evidence="1 2">
    <name type="scientific">Candidatus Paracaedimonas acanthamoebae</name>
    <dbReference type="NCBI Taxonomy" id="244581"/>
    <lineage>
        <taxon>Bacteria</taxon>
        <taxon>Pseudomonadati</taxon>
        <taxon>Pseudomonadota</taxon>
        <taxon>Alphaproteobacteria</taxon>
        <taxon>Holosporales</taxon>
        <taxon>Caedimonadaceae</taxon>
        <taxon>Candidatus Paracaedimonas</taxon>
    </lineage>
</organism>
<evidence type="ECO:0000313" key="1">
    <source>
        <dbReference type="EMBL" id="MBN9412526.1"/>
    </source>
</evidence>
<comment type="caution">
    <text evidence="1">The sequence shown here is derived from an EMBL/GenBank/DDBJ whole genome shotgun (WGS) entry which is preliminary data.</text>
</comment>
<evidence type="ECO:0000313" key="2">
    <source>
        <dbReference type="Proteomes" id="UP000664414"/>
    </source>
</evidence>
<dbReference type="EMBL" id="JAFKGL010000011">
    <property type="protein sequence ID" value="MBN9412526.1"/>
    <property type="molecule type" value="Genomic_DNA"/>
</dbReference>
<reference evidence="1" key="1">
    <citation type="submission" date="2021-02" db="EMBL/GenBank/DDBJ databases">
        <title>Thiocyanate and organic carbon inputs drive convergent selection for specific autotrophic Afipia and Thiobacillus strains within complex microbiomes.</title>
        <authorList>
            <person name="Huddy R.J."/>
            <person name="Sachdeva R."/>
            <person name="Kadzinga F."/>
            <person name="Kantor R.S."/>
            <person name="Harrison S.T.L."/>
            <person name="Banfield J.F."/>
        </authorList>
    </citation>
    <scope>NUCLEOTIDE SEQUENCE</scope>
    <source>
        <strain evidence="1">SCN18_10_11_15_R4_P_38_20</strain>
    </source>
</reference>
<protein>
    <submittedName>
        <fullName evidence="1">Uncharacterized protein</fullName>
    </submittedName>
</protein>
<dbReference type="Proteomes" id="UP000664414">
    <property type="component" value="Unassembled WGS sequence"/>
</dbReference>
<name>A0A8J7TSN1_9PROT</name>
<sequence>MNTFEKNIISIYGRRGQEWLHRLPDLVCQISQIWNLTHLQPIETMTYNYVLSGFQKENPIILKLSLDAERLQTEETTLKFFSKYGAFQFFILISMLSC</sequence>
<accession>A0A8J7TSN1</accession>